<dbReference type="Proteomes" id="UP000269289">
    <property type="component" value="Unassembled WGS sequence"/>
</dbReference>
<evidence type="ECO:0000313" key="3">
    <source>
        <dbReference type="EMBL" id="RMI13663.1"/>
    </source>
</evidence>
<dbReference type="InterPro" id="IPR008040">
    <property type="entry name" value="Hydant_A_N"/>
</dbReference>
<sequence length="537" mass="54742">MSGRDLSVGIDVGGTNTDAVVLDADGTVLAWTKQATTEDVTGGVRAALAAVLRDLGPARDAVSRVMLGTTHATNAIVRRRDLGRVAVLRLGAPASTDFPSLVGWPSDLRDTVLAGALLAGGGHLVDGYPLSPLDLDGVRRFLDGLDRTGGGYDAVAVCGIFSPSFPEQELEVAALVAEHAGADLPVSLSHEVGELGLLERENATVLNAALHRVAGDVTRALLVAVADEGLDAATFFAQNDGTLMAVEYAARYPVLTIGSGPANSIRGAARLSGADAAVVVDVGGTTSDLGVLVDRFPRESTLPREIGGVRTNFRMPDVLSVALGGGTVVDLDRRVPLTDSVGHRIRTEGLLFGGGTPTLTDAAAAVRPGTVPGHDLPGLPRGTRDALAAALAVAHERVEAAVERMSLGRTDLPLVVVGGGGFLVPDAVAGAGEVLRPGRGDVANAVGAAIALAGGRADQLCDHADRDAAIAEASRQAVERAIQAGADPHAVEIVDVLETPVSYATRPTVRVAVKAAGPLARLSPTGTTSPRTSLLPS</sequence>
<accession>A0A3M2JPV7</accession>
<dbReference type="Gene3D" id="3.30.420.40">
    <property type="match status" value="1"/>
</dbReference>
<comment type="caution">
    <text evidence="3">The sequence shown here is derived from an EMBL/GenBank/DDBJ whole genome shotgun (WGS) entry which is preliminary data.</text>
</comment>
<dbReference type="InterPro" id="IPR045079">
    <property type="entry name" value="Oxoprolinase-like"/>
</dbReference>
<protein>
    <submittedName>
        <fullName evidence="3">Hydantoinase/oxoprolinase family protein</fullName>
    </submittedName>
</protein>
<dbReference type="InterPro" id="IPR002821">
    <property type="entry name" value="Hydantoinase_A"/>
</dbReference>
<reference evidence="3 4" key="1">
    <citation type="submission" date="2018-10" db="EMBL/GenBank/DDBJ databases">
        <title>Isolation, diversity and antifungal activity of actinobacteria from wheat.</title>
        <authorList>
            <person name="Han C."/>
        </authorList>
    </citation>
    <scope>NUCLEOTIDE SEQUENCE [LARGE SCALE GENOMIC DNA]</scope>
    <source>
        <strain evidence="3 4">NEAU-YY56</strain>
    </source>
</reference>
<dbReference type="PANTHER" id="PTHR11365:SF10">
    <property type="entry name" value="HYDANTOINASE_OXOPROLINASE"/>
    <property type="match status" value="1"/>
</dbReference>
<keyword evidence="4" id="KW-1185">Reference proteome</keyword>
<dbReference type="OrthoDB" id="9768323at2"/>
<evidence type="ECO:0000313" key="4">
    <source>
        <dbReference type="Proteomes" id="UP000269289"/>
    </source>
</evidence>
<dbReference type="AlphaFoldDB" id="A0A3M2JPV7"/>
<dbReference type="GO" id="GO:0016787">
    <property type="term" value="F:hydrolase activity"/>
    <property type="evidence" value="ECO:0007669"/>
    <property type="project" value="InterPro"/>
</dbReference>
<gene>
    <name evidence="3" type="ORF">EBM89_03400</name>
</gene>
<feature type="domain" description="Hydantoinase A/oxoprolinase" evidence="1">
    <location>
        <begin position="200"/>
        <end position="365"/>
    </location>
</feature>
<dbReference type="SUPFAM" id="SSF53067">
    <property type="entry name" value="Actin-like ATPase domain"/>
    <property type="match status" value="1"/>
</dbReference>
<dbReference type="InterPro" id="IPR043129">
    <property type="entry name" value="ATPase_NBD"/>
</dbReference>
<evidence type="ECO:0000259" key="1">
    <source>
        <dbReference type="Pfam" id="PF01968"/>
    </source>
</evidence>
<dbReference type="RefSeq" id="WP_122148055.1">
    <property type="nucleotide sequence ID" value="NZ_RFFI01000011.1"/>
</dbReference>
<dbReference type="Pfam" id="PF01968">
    <property type="entry name" value="Hydantoinase_A"/>
    <property type="match status" value="1"/>
</dbReference>
<dbReference type="Pfam" id="PF05378">
    <property type="entry name" value="Hydant_A_N"/>
    <property type="match status" value="1"/>
</dbReference>
<name>A0A3M2JPV7_9CELL</name>
<dbReference type="EMBL" id="RFFI01000011">
    <property type="protein sequence ID" value="RMI13663.1"/>
    <property type="molecule type" value="Genomic_DNA"/>
</dbReference>
<dbReference type="PANTHER" id="PTHR11365">
    <property type="entry name" value="5-OXOPROLINASE RELATED"/>
    <property type="match status" value="1"/>
</dbReference>
<evidence type="ECO:0000259" key="2">
    <source>
        <dbReference type="Pfam" id="PF05378"/>
    </source>
</evidence>
<proteinExistence type="predicted"/>
<feature type="domain" description="Hydantoinase/oxoprolinase N-terminal" evidence="2">
    <location>
        <begin position="8"/>
        <end position="179"/>
    </location>
</feature>
<organism evidence="3 4">
    <name type="scientific">Cellulomonas triticagri</name>
    <dbReference type="NCBI Taxonomy" id="2483352"/>
    <lineage>
        <taxon>Bacteria</taxon>
        <taxon>Bacillati</taxon>
        <taxon>Actinomycetota</taxon>
        <taxon>Actinomycetes</taxon>
        <taxon>Micrococcales</taxon>
        <taxon>Cellulomonadaceae</taxon>
        <taxon>Cellulomonas</taxon>
    </lineage>
</organism>